<dbReference type="GO" id="GO:0005759">
    <property type="term" value="C:mitochondrial matrix"/>
    <property type="evidence" value="ECO:0007669"/>
    <property type="project" value="UniProtKB-SubCell"/>
</dbReference>
<feature type="region of interest" description="Disordered" evidence="13">
    <location>
        <begin position="298"/>
        <end position="319"/>
    </location>
</feature>
<evidence type="ECO:0000256" key="1">
    <source>
        <dbReference type="ARBA" id="ARBA00004294"/>
    </source>
</evidence>
<dbReference type="EMBL" id="CVRI01000023">
    <property type="protein sequence ID" value="CRK92090.1"/>
    <property type="molecule type" value="Genomic_DNA"/>
</dbReference>
<proteinExistence type="inferred from homology"/>
<evidence type="ECO:0000256" key="12">
    <source>
        <dbReference type="ARBA" id="ARBA00032687"/>
    </source>
</evidence>
<evidence type="ECO:0000256" key="8">
    <source>
        <dbReference type="ARBA" id="ARBA00023054"/>
    </source>
</evidence>
<dbReference type="GO" id="GO:0035694">
    <property type="term" value="P:mitochondrial protein catabolic process"/>
    <property type="evidence" value="ECO:0007669"/>
    <property type="project" value="InterPro"/>
</dbReference>
<evidence type="ECO:0000256" key="7">
    <source>
        <dbReference type="ARBA" id="ARBA00022787"/>
    </source>
</evidence>
<evidence type="ECO:0000256" key="10">
    <source>
        <dbReference type="ARBA" id="ARBA00023128"/>
    </source>
</evidence>
<dbReference type="InterPro" id="IPR031981">
    <property type="entry name" value="MIEAP_C"/>
</dbReference>
<evidence type="ECO:0000256" key="2">
    <source>
        <dbReference type="ARBA" id="ARBA00004305"/>
    </source>
</evidence>
<keyword evidence="6" id="KW-0963">Cytoplasm</keyword>
<protein>
    <recommendedName>
        <fullName evidence="5">Mitochondria-eating protein</fullName>
    </recommendedName>
    <alternativeName>
        <fullName evidence="12">Spermatogenesis-associated protein 18</fullName>
    </alternativeName>
</protein>
<keyword evidence="8" id="KW-0175">Coiled coil</keyword>
<evidence type="ECO:0000256" key="5">
    <source>
        <dbReference type="ARBA" id="ARBA00019863"/>
    </source>
</evidence>
<dbReference type="AlphaFoldDB" id="A0A1J1HX41"/>
<gene>
    <name evidence="15" type="primary">putative AGAP001625-PA</name>
    <name evidence="15" type="ORF">CLUMA_CG005657</name>
</gene>
<dbReference type="OrthoDB" id="6047381at2759"/>
<evidence type="ECO:0000256" key="3">
    <source>
        <dbReference type="ARBA" id="ARBA00004496"/>
    </source>
</evidence>
<dbReference type="PANTHER" id="PTHR21771">
    <property type="entry name" value="MITOCHONDRIA-EATING PROTEIN-RELATED"/>
    <property type="match status" value="1"/>
</dbReference>
<evidence type="ECO:0000256" key="11">
    <source>
        <dbReference type="ARBA" id="ARBA00023136"/>
    </source>
</evidence>
<accession>A0A1J1HX41</accession>
<dbReference type="PANTHER" id="PTHR21771:SF1">
    <property type="entry name" value="MITOCHONDRIA-EATING PROTEIN"/>
    <property type="match status" value="1"/>
</dbReference>
<keyword evidence="10" id="KW-0496">Mitochondrion</keyword>
<organism evidence="15 16">
    <name type="scientific">Clunio marinus</name>
    <dbReference type="NCBI Taxonomy" id="568069"/>
    <lineage>
        <taxon>Eukaryota</taxon>
        <taxon>Metazoa</taxon>
        <taxon>Ecdysozoa</taxon>
        <taxon>Arthropoda</taxon>
        <taxon>Hexapoda</taxon>
        <taxon>Insecta</taxon>
        <taxon>Pterygota</taxon>
        <taxon>Neoptera</taxon>
        <taxon>Endopterygota</taxon>
        <taxon>Diptera</taxon>
        <taxon>Nematocera</taxon>
        <taxon>Chironomoidea</taxon>
        <taxon>Chironomidae</taxon>
        <taxon>Clunio</taxon>
    </lineage>
</organism>
<dbReference type="Pfam" id="PF16026">
    <property type="entry name" value="MIEAP"/>
    <property type="match status" value="1"/>
</dbReference>
<keyword evidence="7" id="KW-1000">Mitochondrion outer membrane</keyword>
<comment type="similarity">
    <text evidence="4">Belongs to the MIEAP family.</text>
</comment>
<feature type="domain" description="Mitochondria-eating protein C-terminal" evidence="14">
    <location>
        <begin position="323"/>
        <end position="520"/>
    </location>
</feature>
<keyword evidence="11" id="KW-0472">Membrane</keyword>
<sequence>MNSRERIRIFKEDRKGSLNANQVLRRLSVLCEGRQYLEAAHLVNRLGSSALCVVATEMPLDLLAEALPYSSTLLECLFTKLNGLLIGSKPNVHVDRIIWHLVKLFGSPCDYSLIRRCEKLIGLIGIWKPEMKAMLKEREGSFESAIQGLGLHGLTHITNENGKFISLRSALRRELQFHIDTYKLAINVIDETETSADSDPAQASHQRLLAFKYDDIQKRLIDNKILLTKLEVPGLKQLHNLLDNLRERVEKDKEVLICVNQVKNRDRDVDLKEWPAAKVIMDFSRGCKSVMSLMNNEDSSESVEDAGSASDGYHSETESDERKILIEEYHALYKSSRIETLKALNESQQIEIAESVKLKILFSVVVLAFRSCHSLKEKKLLEVRRTLNVLDRPGNFNDAIISLETSVKNFLLSTCEAFPLEDVEISVANQIYTTLHGYSCINQLLIILKHFIKKSVRLAWKLCNQPSPFYLDTDFTLSTINLKKHARSSTSNQKSTIIQYFLWPALFRSNECLSKAVVVT</sequence>
<keyword evidence="9" id="KW-0446">Lipid-binding</keyword>
<evidence type="ECO:0000256" key="6">
    <source>
        <dbReference type="ARBA" id="ARBA00022490"/>
    </source>
</evidence>
<comment type="subcellular location">
    <subcellularLocation>
        <location evidence="3">Cytoplasm</location>
    </subcellularLocation>
    <subcellularLocation>
        <location evidence="2">Mitochondrion matrix</location>
    </subcellularLocation>
    <subcellularLocation>
        <location evidence="1">Mitochondrion outer membrane</location>
    </subcellularLocation>
</comment>
<dbReference type="InterPro" id="IPR026169">
    <property type="entry name" value="MIEAP"/>
</dbReference>
<dbReference type="GO" id="GO:0035695">
    <property type="term" value="P:mitophagy by internal vacuole formation"/>
    <property type="evidence" value="ECO:0007669"/>
    <property type="project" value="TreeGrafter"/>
</dbReference>
<evidence type="ECO:0000256" key="9">
    <source>
        <dbReference type="ARBA" id="ARBA00023121"/>
    </source>
</evidence>
<name>A0A1J1HX41_9DIPT</name>
<keyword evidence="16" id="KW-1185">Reference proteome</keyword>
<evidence type="ECO:0000256" key="4">
    <source>
        <dbReference type="ARBA" id="ARBA00008233"/>
    </source>
</evidence>
<dbReference type="GO" id="GO:0005741">
    <property type="term" value="C:mitochondrial outer membrane"/>
    <property type="evidence" value="ECO:0007669"/>
    <property type="project" value="UniProtKB-SubCell"/>
</dbReference>
<dbReference type="Proteomes" id="UP000183832">
    <property type="component" value="Unassembled WGS sequence"/>
</dbReference>
<evidence type="ECO:0000313" key="15">
    <source>
        <dbReference type="EMBL" id="CRK92090.1"/>
    </source>
</evidence>
<evidence type="ECO:0000256" key="13">
    <source>
        <dbReference type="SAM" id="MobiDB-lite"/>
    </source>
</evidence>
<evidence type="ECO:0000313" key="16">
    <source>
        <dbReference type="Proteomes" id="UP000183832"/>
    </source>
</evidence>
<dbReference type="GO" id="GO:0008289">
    <property type="term" value="F:lipid binding"/>
    <property type="evidence" value="ECO:0007669"/>
    <property type="project" value="UniProtKB-KW"/>
</dbReference>
<reference evidence="15 16" key="1">
    <citation type="submission" date="2015-04" db="EMBL/GenBank/DDBJ databases">
        <authorList>
            <person name="Syromyatnikov M.Y."/>
            <person name="Popov V.N."/>
        </authorList>
    </citation>
    <scope>NUCLEOTIDE SEQUENCE [LARGE SCALE GENOMIC DNA]</scope>
</reference>
<evidence type="ECO:0000259" key="14">
    <source>
        <dbReference type="Pfam" id="PF16026"/>
    </source>
</evidence>